<feature type="region of interest" description="Disordered" evidence="1">
    <location>
        <begin position="199"/>
        <end position="278"/>
    </location>
</feature>
<evidence type="ECO:0000313" key="2">
    <source>
        <dbReference type="EMBL" id="KAJ1095988.1"/>
    </source>
</evidence>
<feature type="compositionally biased region" description="Basic residues" evidence="1">
    <location>
        <begin position="208"/>
        <end position="223"/>
    </location>
</feature>
<name>A0AAV7M289_PLEWA</name>
<accession>A0AAV7M289</accession>
<dbReference type="Proteomes" id="UP001066276">
    <property type="component" value="Chromosome 10"/>
</dbReference>
<comment type="caution">
    <text evidence="2">The sequence shown here is derived from an EMBL/GenBank/DDBJ whole genome shotgun (WGS) entry which is preliminary data.</text>
</comment>
<dbReference type="AlphaFoldDB" id="A0AAV7M289"/>
<feature type="compositionally biased region" description="Polar residues" evidence="1">
    <location>
        <begin position="68"/>
        <end position="82"/>
    </location>
</feature>
<feature type="region of interest" description="Disordered" evidence="1">
    <location>
        <begin position="62"/>
        <end position="126"/>
    </location>
</feature>
<reference evidence="2" key="1">
    <citation type="journal article" date="2022" name="bioRxiv">
        <title>Sequencing and chromosome-scale assembly of the giantPleurodeles waltlgenome.</title>
        <authorList>
            <person name="Brown T."/>
            <person name="Elewa A."/>
            <person name="Iarovenko S."/>
            <person name="Subramanian E."/>
            <person name="Araus A.J."/>
            <person name="Petzold A."/>
            <person name="Susuki M."/>
            <person name="Suzuki K.-i.T."/>
            <person name="Hayashi T."/>
            <person name="Toyoda A."/>
            <person name="Oliveira C."/>
            <person name="Osipova E."/>
            <person name="Leigh N.D."/>
            <person name="Simon A."/>
            <person name="Yun M.H."/>
        </authorList>
    </citation>
    <scope>NUCLEOTIDE SEQUENCE</scope>
    <source>
        <strain evidence="2">20211129_DDA</strain>
        <tissue evidence="2">Liver</tissue>
    </source>
</reference>
<protein>
    <submittedName>
        <fullName evidence="2">Uncharacterized protein</fullName>
    </submittedName>
</protein>
<sequence length="278" mass="29544">MRWHFVRLLPASRHQPGSDWLPAGLPFRRLLSRSFFSSRGWSPHHRPLHSSKARTHWVPVSGLRVTSGPPQTVSGPNPTKSAGTPRRVGQVSPGTRVPGPPQPGPTTTAVTPVGTGSGTTSCSGSCHQAHLHRQRAWALPRLGLRPHRVAQISPRPQCRASTGASAAAEISPYAPGCSVSLRPWPRGAGHLSSSLLQSSGRITDQGRQRHQPQARRATPRGRRVFIGSSPHSTGPRGRPQAPASWGGACPRLCRKVRGNPGPHAASADSCTGGDPSED</sequence>
<proteinExistence type="predicted"/>
<keyword evidence="3" id="KW-1185">Reference proteome</keyword>
<gene>
    <name evidence="2" type="ORF">NDU88_001137</name>
</gene>
<organism evidence="2 3">
    <name type="scientific">Pleurodeles waltl</name>
    <name type="common">Iberian ribbed newt</name>
    <dbReference type="NCBI Taxonomy" id="8319"/>
    <lineage>
        <taxon>Eukaryota</taxon>
        <taxon>Metazoa</taxon>
        <taxon>Chordata</taxon>
        <taxon>Craniata</taxon>
        <taxon>Vertebrata</taxon>
        <taxon>Euteleostomi</taxon>
        <taxon>Amphibia</taxon>
        <taxon>Batrachia</taxon>
        <taxon>Caudata</taxon>
        <taxon>Salamandroidea</taxon>
        <taxon>Salamandridae</taxon>
        <taxon>Pleurodelinae</taxon>
        <taxon>Pleurodeles</taxon>
    </lineage>
</organism>
<feature type="compositionally biased region" description="Low complexity" evidence="1">
    <location>
        <begin position="105"/>
        <end position="125"/>
    </location>
</feature>
<dbReference type="EMBL" id="JANPWB010000014">
    <property type="protein sequence ID" value="KAJ1095988.1"/>
    <property type="molecule type" value="Genomic_DNA"/>
</dbReference>
<evidence type="ECO:0000313" key="3">
    <source>
        <dbReference type="Proteomes" id="UP001066276"/>
    </source>
</evidence>
<evidence type="ECO:0000256" key="1">
    <source>
        <dbReference type="SAM" id="MobiDB-lite"/>
    </source>
</evidence>